<evidence type="ECO:0008006" key="4">
    <source>
        <dbReference type="Google" id="ProtNLM"/>
    </source>
</evidence>
<accession>A0A1R1PCP3</accession>
<evidence type="ECO:0000313" key="2">
    <source>
        <dbReference type="EMBL" id="OMH78738.1"/>
    </source>
</evidence>
<organism evidence="2 3">
    <name type="scientific">Zancudomyces culisetae</name>
    <name type="common">Gut fungus</name>
    <name type="synonym">Smittium culisetae</name>
    <dbReference type="NCBI Taxonomy" id="1213189"/>
    <lineage>
        <taxon>Eukaryota</taxon>
        <taxon>Fungi</taxon>
        <taxon>Fungi incertae sedis</taxon>
        <taxon>Zoopagomycota</taxon>
        <taxon>Kickxellomycotina</taxon>
        <taxon>Harpellomycetes</taxon>
        <taxon>Harpellales</taxon>
        <taxon>Legeriomycetaceae</taxon>
        <taxon>Zancudomyces</taxon>
    </lineage>
</organism>
<keyword evidence="3" id="KW-1185">Reference proteome</keyword>
<dbReference type="Gene3D" id="1.25.40.20">
    <property type="entry name" value="Ankyrin repeat-containing domain"/>
    <property type="match status" value="1"/>
</dbReference>
<name>A0A1R1PCP3_ZANCU</name>
<comment type="caution">
    <text evidence="2">The sequence shown here is derived from an EMBL/GenBank/DDBJ whole genome shotgun (WGS) entry which is preliminary data.</text>
</comment>
<dbReference type="EMBL" id="LSSK01001820">
    <property type="protein sequence ID" value="OMH78738.1"/>
    <property type="molecule type" value="Genomic_DNA"/>
</dbReference>
<sequence length="111" mass="12684">MACLLGNFDMVKLLVENGVNQSGPERYGVRIACRLGPKRTLKYLLDNNSTVGNICRYQLERACLVQDTRLVKMILGRNDSLGVLEKRDNTDTEKREKARFISSFDNENTDR</sequence>
<evidence type="ECO:0000313" key="3">
    <source>
        <dbReference type="Proteomes" id="UP000188320"/>
    </source>
</evidence>
<dbReference type="SUPFAM" id="SSF48403">
    <property type="entry name" value="Ankyrin repeat"/>
    <property type="match status" value="1"/>
</dbReference>
<gene>
    <name evidence="2" type="ORF">AX774_g7865</name>
</gene>
<dbReference type="OrthoDB" id="2118844at2759"/>
<reference evidence="3" key="1">
    <citation type="submission" date="2017-01" db="EMBL/GenBank/DDBJ databases">
        <authorList>
            <person name="Wang Y."/>
            <person name="White M."/>
            <person name="Kvist S."/>
            <person name="Moncalvo J.-M."/>
        </authorList>
    </citation>
    <scope>NUCLEOTIDE SEQUENCE [LARGE SCALE GENOMIC DNA]</scope>
    <source>
        <strain evidence="3">COL-18-3</strain>
    </source>
</reference>
<feature type="compositionally biased region" description="Basic and acidic residues" evidence="1">
    <location>
        <begin position="87"/>
        <end position="99"/>
    </location>
</feature>
<dbReference type="Proteomes" id="UP000188320">
    <property type="component" value="Unassembled WGS sequence"/>
</dbReference>
<proteinExistence type="predicted"/>
<dbReference type="InterPro" id="IPR036770">
    <property type="entry name" value="Ankyrin_rpt-contain_sf"/>
</dbReference>
<feature type="region of interest" description="Disordered" evidence="1">
    <location>
        <begin position="87"/>
        <end position="111"/>
    </location>
</feature>
<protein>
    <recommendedName>
        <fullName evidence="4">Ankyrin repeat protein</fullName>
    </recommendedName>
</protein>
<evidence type="ECO:0000256" key="1">
    <source>
        <dbReference type="SAM" id="MobiDB-lite"/>
    </source>
</evidence>
<dbReference type="AlphaFoldDB" id="A0A1R1PCP3"/>